<dbReference type="EMBL" id="JAUEPP010000011">
    <property type="protein sequence ID" value="KAK3334384.1"/>
    <property type="molecule type" value="Genomic_DNA"/>
</dbReference>
<dbReference type="GeneID" id="87864791"/>
<dbReference type="RefSeq" id="XP_062676550.1">
    <property type="nucleotide sequence ID" value="XM_062827637.1"/>
</dbReference>
<gene>
    <name evidence="2" type="ORF">B0H65DRAFT_481673</name>
</gene>
<evidence type="ECO:0000313" key="3">
    <source>
        <dbReference type="Proteomes" id="UP001278500"/>
    </source>
</evidence>
<keyword evidence="3" id="KW-1185">Reference proteome</keyword>
<organism evidence="2 3">
    <name type="scientific">Neurospora tetraspora</name>
    <dbReference type="NCBI Taxonomy" id="94610"/>
    <lineage>
        <taxon>Eukaryota</taxon>
        <taxon>Fungi</taxon>
        <taxon>Dikarya</taxon>
        <taxon>Ascomycota</taxon>
        <taxon>Pezizomycotina</taxon>
        <taxon>Sordariomycetes</taxon>
        <taxon>Sordariomycetidae</taxon>
        <taxon>Sordariales</taxon>
        <taxon>Sordariaceae</taxon>
        <taxon>Neurospora</taxon>
    </lineage>
</organism>
<comment type="caution">
    <text evidence="2">The sequence shown here is derived from an EMBL/GenBank/DDBJ whole genome shotgun (WGS) entry which is preliminary data.</text>
</comment>
<accession>A0AAE0MKF7</accession>
<reference evidence="2" key="1">
    <citation type="journal article" date="2023" name="Mol. Phylogenet. Evol.">
        <title>Genome-scale phylogeny and comparative genomics of the fungal order Sordariales.</title>
        <authorList>
            <person name="Hensen N."/>
            <person name="Bonometti L."/>
            <person name="Westerberg I."/>
            <person name="Brannstrom I.O."/>
            <person name="Guillou S."/>
            <person name="Cros-Aarteil S."/>
            <person name="Calhoun S."/>
            <person name="Haridas S."/>
            <person name="Kuo A."/>
            <person name="Mondo S."/>
            <person name="Pangilinan J."/>
            <person name="Riley R."/>
            <person name="LaButti K."/>
            <person name="Andreopoulos B."/>
            <person name="Lipzen A."/>
            <person name="Chen C."/>
            <person name="Yan M."/>
            <person name="Daum C."/>
            <person name="Ng V."/>
            <person name="Clum A."/>
            <person name="Steindorff A."/>
            <person name="Ohm R.A."/>
            <person name="Martin F."/>
            <person name="Silar P."/>
            <person name="Natvig D.O."/>
            <person name="Lalanne C."/>
            <person name="Gautier V."/>
            <person name="Ament-Velasquez S.L."/>
            <person name="Kruys A."/>
            <person name="Hutchinson M.I."/>
            <person name="Powell A.J."/>
            <person name="Barry K."/>
            <person name="Miller A.N."/>
            <person name="Grigoriev I.V."/>
            <person name="Debuchy R."/>
            <person name="Gladieux P."/>
            <person name="Hiltunen Thoren M."/>
            <person name="Johannesson H."/>
        </authorList>
    </citation>
    <scope>NUCLEOTIDE SEQUENCE</scope>
    <source>
        <strain evidence="2">CBS 560.94</strain>
    </source>
</reference>
<name>A0AAE0MKF7_9PEZI</name>
<reference evidence="2" key="2">
    <citation type="submission" date="2023-06" db="EMBL/GenBank/DDBJ databases">
        <authorList>
            <consortium name="Lawrence Berkeley National Laboratory"/>
            <person name="Haridas S."/>
            <person name="Hensen N."/>
            <person name="Bonometti L."/>
            <person name="Westerberg I."/>
            <person name="Brannstrom I.O."/>
            <person name="Guillou S."/>
            <person name="Cros-Aarteil S."/>
            <person name="Calhoun S."/>
            <person name="Kuo A."/>
            <person name="Mondo S."/>
            <person name="Pangilinan J."/>
            <person name="Riley R."/>
            <person name="Labutti K."/>
            <person name="Andreopoulos B."/>
            <person name="Lipzen A."/>
            <person name="Chen C."/>
            <person name="Yanf M."/>
            <person name="Daum C."/>
            <person name="Ng V."/>
            <person name="Clum A."/>
            <person name="Steindorff A."/>
            <person name="Ohm R."/>
            <person name="Martin F."/>
            <person name="Silar P."/>
            <person name="Natvig D."/>
            <person name="Lalanne C."/>
            <person name="Gautier V."/>
            <person name="Ament-Velasquez S.L."/>
            <person name="Kruys A."/>
            <person name="Hutchinson M.I."/>
            <person name="Powell A.J."/>
            <person name="Barry K."/>
            <person name="Miller A.N."/>
            <person name="Grigoriev I.V."/>
            <person name="Debuchy R."/>
            <person name="Gladieux P."/>
            <person name="Thoren M.H."/>
            <person name="Johannesson H."/>
        </authorList>
    </citation>
    <scope>NUCLEOTIDE SEQUENCE</scope>
    <source>
        <strain evidence="2">CBS 560.94</strain>
    </source>
</reference>
<protein>
    <submittedName>
        <fullName evidence="2">Uncharacterized protein</fullName>
    </submittedName>
</protein>
<evidence type="ECO:0000256" key="1">
    <source>
        <dbReference type="SAM" id="MobiDB-lite"/>
    </source>
</evidence>
<dbReference type="AlphaFoldDB" id="A0AAE0MKF7"/>
<evidence type="ECO:0000313" key="2">
    <source>
        <dbReference type="EMBL" id="KAK3334384.1"/>
    </source>
</evidence>
<feature type="region of interest" description="Disordered" evidence="1">
    <location>
        <begin position="1"/>
        <end position="21"/>
    </location>
</feature>
<sequence>MAYRTAESSMAIDSDDSDQQDLSTINGVAKAAMRYLHISKEDFGLLFPALVPVFGLRGKKWWWVLSDELQDIEWNRKAFQSL</sequence>
<proteinExistence type="predicted"/>
<dbReference type="Proteomes" id="UP001278500">
    <property type="component" value="Unassembled WGS sequence"/>
</dbReference>